<dbReference type="HOGENOM" id="CLU_137945_0_0_3"/>
<dbReference type="eggNOG" id="COG2815">
    <property type="taxonomic scope" value="Bacteria"/>
</dbReference>
<gene>
    <name evidence="4" type="ORF">Cylst_1726</name>
</gene>
<evidence type="ECO:0000313" key="5">
    <source>
        <dbReference type="Proteomes" id="UP000010475"/>
    </source>
</evidence>
<evidence type="ECO:0000256" key="2">
    <source>
        <dbReference type="SAM" id="Phobius"/>
    </source>
</evidence>
<keyword evidence="2" id="KW-1133">Transmembrane helix</keyword>
<sequence>METQQQQPESVNTISSQGLLALDGTNSANLPKLPPARESEAQWQQIGRQVSDFLAQLPEYIGSLFNKYKQALLSLAVILSALITVKVVLAVLDAINGIPLLSPTFELIGIGYVTWIIFRYLIKAETRRELAEKLGFFKKEIVGREG</sequence>
<feature type="transmembrane region" description="Helical" evidence="2">
    <location>
        <begin position="104"/>
        <end position="122"/>
    </location>
</feature>
<dbReference type="OrthoDB" id="459910at2"/>
<dbReference type="InterPro" id="IPR033344">
    <property type="entry name" value="CURT1"/>
</dbReference>
<evidence type="ECO:0000256" key="1">
    <source>
        <dbReference type="ARBA" id="ARBA00004141"/>
    </source>
</evidence>
<keyword evidence="5" id="KW-1185">Reference proteome</keyword>
<evidence type="ECO:0000259" key="3">
    <source>
        <dbReference type="Pfam" id="PF14159"/>
    </source>
</evidence>
<accession>K9WWV6</accession>
<comment type="subcellular location">
    <subcellularLocation>
        <location evidence="1">Membrane</location>
        <topology evidence="1">Multi-pass membrane protein</topology>
    </subcellularLocation>
</comment>
<name>K9WWV6_9NOST</name>
<dbReference type="AlphaFoldDB" id="K9WWV6"/>
<reference evidence="4 5" key="1">
    <citation type="submission" date="2012-06" db="EMBL/GenBank/DDBJ databases">
        <title>Finished chromosome of genome of Cylindrospermum stagnale PCC 7417.</title>
        <authorList>
            <consortium name="US DOE Joint Genome Institute"/>
            <person name="Gugger M."/>
            <person name="Coursin T."/>
            <person name="Rippka R."/>
            <person name="Tandeau De Marsac N."/>
            <person name="Huntemann M."/>
            <person name="Wei C.-L."/>
            <person name="Han J."/>
            <person name="Detter J.C."/>
            <person name="Han C."/>
            <person name="Tapia R."/>
            <person name="Chen A."/>
            <person name="Kyrpides N."/>
            <person name="Mavromatis K."/>
            <person name="Markowitz V."/>
            <person name="Szeto E."/>
            <person name="Ivanova N."/>
            <person name="Pagani I."/>
            <person name="Pati A."/>
            <person name="Goodwin L."/>
            <person name="Nordberg H.P."/>
            <person name="Cantor M.N."/>
            <person name="Hua S.X."/>
            <person name="Woyke T."/>
            <person name="Kerfeld C.A."/>
        </authorList>
    </citation>
    <scope>NUCLEOTIDE SEQUENCE [LARGE SCALE GENOMIC DNA]</scope>
    <source>
        <strain evidence="4 5">PCC 7417</strain>
    </source>
</reference>
<dbReference type="InterPro" id="IPR025564">
    <property type="entry name" value="CAAD_dom"/>
</dbReference>
<organism evidence="4 5">
    <name type="scientific">Cylindrospermum stagnale PCC 7417</name>
    <dbReference type="NCBI Taxonomy" id="56107"/>
    <lineage>
        <taxon>Bacteria</taxon>
        <taxon>Bacillati</taxon>
        <taxon>Cyanobacteriota</taxon>
        <taxon>Cyanophyceae</taxon>
        <taxon>Nostocales</taxon>
        <taxon>Nostocaceae</taxon>
        <taxon>Cylindrospermum</taxon>
    </lineage>
</organism>
<keyword evidence="2" id="KW-0472">Membrane</keyword>
<dbReference type="Proteomes" id="UP000010475">
    <property type="component" value="Chromosome"/>
</dbReference>
<dbReference type="GO" id="GO:0016020">
    <property type="term" value="C:membrane"/>
    <property type="evidence" value="ECO:0007669"/>
    <property type="project" value="UniProtKB-SubCell"/>
</dbReference>
<dbReference type="EMBL" id="CP003642">
    <property type="protein sequence ID" value="AFZ23997.1"/>
    <property type="molecule type" value="Genomic_DNA"/>
</dbReference>
<dbReference type="Pfam" id="PF14159">
    <property type="entry name" value="CAAD"/>
    <property type="match status" value="1"/>
</dbReference>
<dbReference type="RefSeq" id="WP_015207253.1">
    <property type="nucleotide sequence ID" value="NC_019757.1"/>
</dbReference>
<dbReference type="PANTHER" id="PTHR33222:SF4">
    <property type="entry name" value="PROTEIN CURVATURE THYLAKOID 1A, CHLOROPLASTIC"/>
    <property type="match status" value="1"/>
</dbReference>
<feature type="domain" description="Cyanobacterial aminoacyl-tRNA synthetase CAAD" evidence="3">
    <location>
        <begin position="59"/>
        <end position="143"/>
    </location>
</feature>
<dbReference type="GO" id="GO:0009579">
    <property type="term" value="C:thylakoid"/>
    <property type="evidence" value="ECO:0007669"/>
    <property type="project" value="InterPro"/>
</dbReference>
<dbReference type="PANTHER" id="PTHR33222">
    <property type="match status" value="1"/>
</dbReference>
<evidence type="ECO:0000313" key="4">
    <source>
        <dbReference type="EMBL" id="AFZ23997.1"/>
    </source>
</evidence>
<dbReference type="KEGG" id="csg:Cylst_1726"/>
<dbReference type="STRING" id="56107.Cylst_1726"/>
<proteinExistence type="predicted"/>
<protein>
    <recommendedName>
        <fullName evidence="3">Cyanobacterial aminoacyl-tRNA synthetase CAAD domain-containing protein</fullName>
    </recommendedName>
</protein>
<feature type="transmembrane region" description="Helical" evidence="2">
    <location>
        <begin position="71"/>
        <end position="92"/>
    </location>
</feature>
<keyword evidence="2" id="KW-0812">Transmembrane</keyword>